<reference evidence="2 3" key="2">
    <citation type="journal article" date="2011" name="J. Bacteriol.">
        <title>Complete genome sequence of a carbon monoxide-utilizing acetogen, Eubacterium limosum KIST612.</title>
        <authorList>
            <person name="Roh H."/>
            <person name="Ko H.J."/>
            <person name="Kim D."/>
            <person name="Choi D.G."/>
            <person name="Park S."/>
            <person name="Kim S."/>
            <person name="Chang I.S."/>
            <person name="Choi I.G."/>
        </authorList>
    </citation>
    <scope>NUCLEOTIDE SEQUENCE [LARGE SCALE GENOMIC DNA]</scope>
    <source>
        <strain evidence="2 3">KIST612</strain>
    </source>
</reference>
<keyword evidence="3" id="KW-1185">Reference proteome</keyword>
<dbReference type="HOGENOM" id="CLU_3233753_0_0_9"/>
<sequence length="43" mass="4887">MVSKDFERKRRIGAVSGSATSSKRYSAFHTVPQKNNPYRRDTG</sequence>
<protein>
    <submittedName>
        <fullName evidence="2">Uncharacterized protein</fullName>
    </submittedName>
</protein>
<dbReference type="KEGG" id="elm:ELI_4114"/>
<evidence type="ECO:0000313" key="2">
    <source>
        <dbReference type="EMBL" id="ADO39056.1"/>
    </source>
</evidence>
<evidence type="ECO:0000313" key="3">
    <source>
        <dbReference type="Proteomes" id="UP000006873"/>
    </source>
</evidence>
<feature type="region of interest" description="Disordered" evidence="1">
    <location>
        <begin position="1"/>
        <end position="43"/>
    </location>
</feature>
<reference key="1">
    <citation type="submission" date="2010-09" db="EMBL/GenBank/DDBJ databases">
        <authorList>
            <person name="Roh H."/>
            <person name="Ko H.-J."/>
            <person name="Kim D."/>
            <person name="Choi D.G."/>
            <person name="Park S."/>
            <person name="Kim S."/>
            <person name="Kim K.H."/>
            <person name="Chang I.S."/>
            <person name="Choi I.-G."/>
        </authorList>
    </citation>
    <scope>NUCLEOTIDE SEQUENCE</scope>
    <source>
        <strain>KIST612</strain>
    </source>
</reference>
<name>E3GQ07_9FIRM</name>
<dbReference type="AlphaFoldDB" id="E3GQ07"/>
<accession>E3GQ07</accession>
<dbReference type="EMBL" id="CP002273">
    <property type="protein sequence ID" value="ADO39056.1"/>
    <property type="molecule type" value="Genomic_DNA"/>
</dbReference>
<evidence type="ECO:0000256" key="1">
    <source>
        <dbReference type="SAM" id="MobiDB-lite"/>
    </source>
</evidence>
<dbReference type="Proteomes" id="UP000006873">
    <property type="component" value="Chromosome"/>
</dbReference>
<proteinExistence type="predicted"/>
<gene>
    <name evidence="2" type="ordered locus">ELI_4114</name>
</gene>
<organism evidence="2 3">
    <name type="scientific">Eubacterium callanderi</name>
    <dbReference type="NCBI Taxonomy" id="53442"/>
    <lineage>
        <taxon>Bacteria</taxon>
        <taxon>Bacillati</taxon>
        <taxon>Bacillota</taxon>
        <taxon>Clostridia</taxon>
        <taxon>Eubacteriales</taxon>
        <taxon>Eubacteriaceae</taxon>
        <taxon>Eubacterium</taxon>
    </lineage>
</organism>